<dbReference type="EMBL" id="JARKIF010000104">
    <property type="protein sequence ID" value="KAJ7604464.1"/>
    <property type="molecule type" value="Genomic_DNA"/>
</dbReference>
<keyword evidence="2" id="KW-1185">Reference proteome</keyword>
<dbReference type="PANTHER" id="PTHR38115:SF1">
    <property type="entry name" value="LIPOCALIN-LIKE DOMAIN-CONTAINING PROTEIN"/>
    <property type="match status" value="1"/>
</dbReference>
<gene>
    <name evidence="1" type="ORF">FB45DRAFT_810756</name>
</gene>
<accession>A0AAD7AZ76</accession>
<dbReference type="InterPro" id="IPR053037">
    <property type="entry name" value="Pericyclase_pydY-like"/>
</dbReference>
<protein>
    <submittedName>
        <fullName evidence="1">Uncharacterized protein</fullName>
    </submittedName>
</protein>
<comment type="caution">
    <text evidence="1">The sequence shown here is derived from an EMBL/GenBank/DDBJ whole genome shotgun (WGS) entry which is preliminary data.</text>
</comment>
<dbReference type="PANTHER" id="PTHR38115">
    <property type="entry name" value="LIPOCALIN-LIKE DOMAIN-CONTAINING PROTEIN"/>
    <property type="match status" value="1"/>
</dbReference>
<dbReference type="AlphaFoldDB" id="A0AAD7AZ76"/>
<proteinExistence type="predicted"/>
<evidence type="ECO:0000313" key="1">
    <source>
        <dbReference type="EMBL" id="KAJ7604464.1"/>
    </source>
</evidence>
<reference evidence="1" key="1">
    <citation type="submission" date="2023-03" db="EMBL/GenBank/DDBJ databases">
        <title>Massive genome expansion in bonnet fungi (Mycena s.s.) driven by repeated elements and novel gene families across ecological guilds.</title>
        <authorList>
            <consortium name="Lawrence Berkeley National Laboratory"/>
            <person name="Harder C.B."/>
            <person name="Miyauchi S."/>
            <person name="Viragh M."/>
            <person name="Kuo A."/>
            <person name="Thoen E."/>
            <person name="Andreopoulos B."/>
            <person name="Lu D."/>
            <person name="Skrede I."/>
            <person name="Drula E."/>
            <person name="Henrissat B."/>
            <person name="Morin E."/>
            <person name="Kohler A."/>
            <person name="Barry K."/>
            <person name="LaButti K."/>
            <person name="Morin E."/>
            <person name="Salamov A."/>
            <person name="Lipzen A."/>
            <person name="Mereny Z."/>
            <person name="Hegedus B."/>
            <person name="Baldrian P."/>
            <person name="Stursova M."/>
            <person name="Weitz H."/>
            <person name="Taylor A."/>
            <person name="Grigoriev I.V."/>
            <person name="Nagy L.G."/>
            <person name="Martin F."/>
            <person name="Kauserud H."/>
        </authorList>
    </citation>
    <scope>NUCLEOTIDE SEQUENCE</scope>
    <source>
        <strain evidence="1">9284</strain>
    </source>
</reference>
<name>A0AAD7AZ76_9AGAR</name>
<dbReference type="Proteomes" id="UP001221142">
    <property type="component" value="Unassembled WGS sequence"/>
</dbReference>
<organism evidence="1 2">
    <name type="scientific">Roridomyces roridus</name>
    <dbReference type="NCBI Taxonomy" id="1738132"/>
    <lineage>
        <taxon>Eukaryota</taxon>
        <taxon>Fungi</taxon>
        <taxon>Dikarya</taxon>
        <taxon>Basidiomycota</taxon>
        <taxon>Agaricomycotina</taxon>
        <taxon>Agaricomycetes</taxon>
        <taxon>Agaricomycetidae</taxon>
        <taxon>Agaricales</taxon>
        <taxon>Marasmiineae</taxon>
        <taxon>Mycenaceae</taxon>
        <taxon>Roridomyces</taxon>
    </lineage>
</organism>
<sequence>MAATLTSLDVSGKFTLNKKLSGDISKVLAVQGVGFITRKAVSAGKITTIMKHYKDAAGVEQLEIDSAIVGGITVAKEHRVLDGQARPTEDPLVGPIVNTMRRAQPADLAIPFLKDGWTADTLQNGVIHFEIASGPANKNKWTMNQTCGMQEINGERRYVAHLKITSPSEDHEIMLVYDYLGSA</sequence>
<evidence type="ECO:0000313" key="2">
    <source>
        <dbReference type="Proteomes" id="UP001221142"/>
    </source>
</evidence>